<keyword evidence="4" id="KW-0045">Antibiotic biosynthesis</keyword>
<dbReference type="InterPro" id="IPR009081">
    <property type="entry name" value="PP-bd_ACP"/>
</dbReference>
<evidence type="ECO:0000313" key="7">
    <source>
        <dbReference type="Proteomes" id="UP000838749"/>
    </source>
</evidence>
<evidence type="ECO:0000256" key="2">
    <source>
        <dbReference type="ARBA" id="ARBA00022450"/>
    </source>
</evidence>
<dbReference type="InterPro" id="IPR020845">
    <property type="entry name" value="AMP-binding_CS"/>
</dbReference>
<dbReference type="InterPro" id="IPR010071">
    <property type="entry name" value="AA_adenyl_dom"/>
</dbReference>
<dbReference type="InterPro" id="IPR042099">
    <property type="entry name" value="ANL_N_sf"/>
</dbReference>
<dbReference type="PANTHER" id="PTHR44845">
    <property type="entry name" value="CARRIER DOMAIN-CONTAINING PROTEIN"/>
    <property type="match status" value="1"/>
</dbReference>
<dbReference type="Pfam" id="PF00501">
    <property type="entry name" value="AMP-binding"/>
    <property type="match status" value="1"/>
</dbReference>
<dbReference type="SUPFAM" id="SSF56801">
    <property type="entry name" value="Acetyl-CoA synthetase-like"/>
    <property type="match status" value="1"/>
</dbReference>
<dbReference type="Gene3D" id="3.30.300.30">
    <property type="match status" value="1"/>
</dbReference>
<dbReference type="Proteomes" id="UP000838749">
    <property type="component" value="Unassembled WGS sequence"/>
</dbReference>
<evidence type="ECO:0000256" key="4">
    <source>
        <dbReference type="ARBA" id="ARBA00023194"/>
    </source>
</evidence>
<dbReference type="InterPro" id="IPR036736">
    <property type="entry name" value="ACP-like_sf"/>
</dbReference>
<comment type="similarity">
    <text evidence="1">Belongs to the ATP-dependent AMP-binding enzyme family.</text>
</comment>
<dbReference type="InterPro" id="IPR000873">
    <property type="entry name" value="AMP-dep_synth/lig_dom"/>
</dbReference>
<gene>
    <name evidence="6" type="primary">tycB</name>
    <name evidence="6" type="ORF">PAECIP111894_05182</name>
</gene>
<dbReference type="PROSITE" id="PS50075">
    <property type="entry name" value="CARRIER"/>
    <property type="match status" value="1"/>
</dbReference>
<evidence type="ECO:0000313" key="6">
    <source>
        <dbReference type="EMBL" id="CAH1058996.1"/>
    </source>
</evidence>
<dbReference type="InterPro" id="IPR045851">
    <property type="entry name" value="AMP-bd_C_sf"/>
</dbReference>
<dbReference type="CDD" id="cd05930">
    <property type="entry name" value="A_NRPS"/>
    <property type="match status" value="1"/>
</dbReference>
<name>A0ABM9BLK8_9BACL</name>
<evidence type="ECO:0000256" key="3">
    <source>
        <dbReference type="ARBA" id="ARBA00022553"/>
    </source>
</evidence>
<evidence type="ECO:0000256" key="1">
    <source>
        <dbReference type="ARBA" id="ARBA00006432"/>
    </source>
</evidence>
<dbReference type="Gene3D" id="1.10.1200.10">
    <property type="entry name" value="ACP-like"/>
    <property type="match status" value="1"/>
</dbReference>
<dbReference type="NCBIfam" id="TIGR01733">
    <property type="entry name" value="AA-adenyl-dom"/>
    <property type="match status" value="1"/>
</dbReference>
<evidence type="ECO:0000259" key="5">
    <source>
        <dbReference type="PROSITE" id="PS50075"/>
    </source>
</evidence>
<dbReference type="Pfam" id="PF00550">
    <property type="entry name" value="PP-binding"/>
    <property type="match status" value="1"/>
</dbReference>
<reference evidence="6" key="1">
    <citation type="submission" date="2021-12" db="EMBL/GenBank/DDBJ databases">
        <authorList>
            <person name="Criscuolo A."/>
        </authorList>
    </citation>
    <scope>NUCLEOTIDE SEQUENCE</scope>
    <source>
        <strain evidence="6">CIP111894</strain>
    </source>
</reference>
<dbReference type="SUPFAM" id="SSF47336">
    <property type="entry name" value="ACP-like"/>
    <property type="match status" value="1"/>
</dbReference>
<dbReference type="RefSeq" id="WP_234540884.1">
    <property type="nucleotide sequence ID" value="NZ_CAKMAB010000043.1"/>
</dbReference>
<keyword evidence="3" id="KW-0597">Phosphoprotein</keyword>
<comment type="caution">
    <text evidence="6">The sequence shown here is derived from an EMBL/GenBank/DDBJ whole genome shotgun (WGS) entry which is preliminary data.</text>
</comment>
<organism evidence="6 7">
    <name type="scientific">Paenibacillus pseudetheri</name>
    <dbReference type="NCBI Taxonomy" id="2897682"/>
    <lineage>
        <taxon>Bacteria</taxon>
        <taxon>Bacillati</taxon>
        <taxon>Bacillota</taxon>
        <taxon>Bacilli</taxon>
        <taxon>Bacillales</taxon>
        <taxon>Paenibacillaceae</taxon>
        <taxon>Paenibacillus</taxon>
    </lineage>
</organism>
<feature type="domain" description="Carrier" evidence="5">
    <location>
        <begin position="494"/>
        <end position="571"/>
    </location>
</feature>
<keyword evidence="7" id="KW-1185">Reference proteome</keyword>
<dbReference type="Gene3D" id="3.40.50.12780">
    <property type="entry name" value="N-terminal domain of ligase-like"/>
    <property type="match status" value="1"/>
</dbReference>
<dbReference type="PROSITE" id="PS00455">
    <property type="entry name" value="AMP_BINDING"/>
    <property type="match status" value="1"/>
</dbReference>
<protein>
    <submittedName>
        <fullName evidence="6">Tyrocidine synthase 2</fullName>
    </submittedName>
</protein>
<dbReference type="EMBL" id="CAKMAB010000043">
    <property type="protein sequence ID" value="CAH1058996.1"/>
    <property type="molecule type" value="Genomic_DNA"/>
</dbReference>
<dbReference type="PANTHER" id="PTHR44845:SF7">
    <property type="entry name" value="PLIPASTATIN SYNTHASE SUBUNIT D"/>
    <property type="match status" value="1"/>
</dbReference>
<keyword evidence="2" id="KW-0596">Phosphopantetheine</keyword>
<sequence length="576" mass="65537">MNQVPAKDFIIPGTSEIIFQNERLSFEDLNDCIRMISHALLCEKNCNPVGIFLDRSPVQILAAIAALQINVPYVYLDPAYPEERINYILEDCQVDLIITEEKYCNRCSGQKMIVIENLAEYSEKKETNEAISSEIGFILYTSGSTGVPKGVEIYRKSLLNFIDGMSEIINFSRGKAIASFTVATFDIFFLESVLSICKGLTVILANENEQKNPRLMANLIKSSKPDMLQFTPSRLLFLYKYDPDLLCLRHVSEILVGGEKFPLNLLQELQRKTNAKIYNMYGPTETTIWSTVSDLTNSDHIHIGTPIKNTAIYILDENLKEVGAGDIGEICISGNGLARGYIHKDEQTARAFVNLNGNTRIYRTGDRGRYVENGNIEFLGRRDHQVKVRGHRIELEEIEIAMCSFENINQAVVICLNQQEESHLVGLYQCQKEIDENDFINDLQLRLPQYMIPGRMLKVLDFPHTSNGKIDRKEIVNNFKTNAISSVIKSTSDNTFENKILDVFRNIMGENKNNELNLHSRLLDLGIDSITFVSIIVAFEAEFDMEFEDEKLVFKAFNTIEEIADYLKHRLSIMPV</sequence>
<accession>A0ABM9BLK8</accession>
<proteinExistence type="inferred from homology"/>